<feature type="domain" description="S1 motif" evidence="5">
    <location>
        <begin position="113"/>
        <end position="178"/>
    </location>
</feature>
<dbReference type="PROSITE" id="PS50126">
    <property type="entry name" value="S1"/>
    <property type="match status" value="4"/>
</dbReference>
<dbReference type="Proteomes" id="UP001057481">
    <property type="component" value="Unassembled WGS sequence"/>
</dbReference>
<evidence type="ECO:0000256" key="3">
    <source>
        <dbReference type="ARBA" id="ARBA00023274"/>
    </source>
</evidence>
<dbReference type="GO" id="GO:0005840">
    <property type="term" value="C:ribosome"/>
    <property type="evidence" value="ECO:0007669"/>
    <property type="project" value="UniProtKB-KW"/>
</dbReference>
<dbReference type="InterPro" id="IPR050437">
    <property type="entry name" value="Ribos_protein_bS1-like"/>
</dbReference>
<dbReference type="Pfam" id="PF00575">
    <property type="entry name" value="S1"/>
    <property type="match status" value="4"/>
</dbReference>
<evidence type="ECO:0000256" key="2">
    <source>
        <dbReference type="ARBA" id="ARBA00022980"/>
    </source>
</evidence>
<keyword evidence="3" id="KW-0687">Ribonucleoprotein</keyword>
<feature type="region of interest" description="Disordered" evidence="4">
    <location>
        <begin position="355"/>
        <end position="385"/>
    </location>
</feature>
<gene>
    <name evidence="6" type="primary">rpsA</name>
    <name evidence="6" type="ORF">KAK10_08510</name>
</gene>
<name>A0ABT0VN45_9LACO</name>
<dbReference type="PRINTS" id="PR00681">
    <property type="entry name" value="RIBOSOMALS1"/>
</dbReference>
<dbReference type="InterPro" id="IPR003029">
    <property type="entry name" value="S1_domain"/>
</dbReference>
<dbReference type="InterPro" id="IPR012340">
    <property type="entry name" value="NA-bd_OB-fold"/>
</dbReference>
<feature type="compositionally biased region" description="Polar residues" evidence="4">
    <location>
        <begin position="371"/>
        <end position="380"/>
    </location>
</feature>
<comment type="similarity">
    <text evidence="1">Belongs to the bacterial ribosomal protein bS1 family.</text>
</comment>
<feature type="compositionally biased region" description="Basic and acidic residues" evidence="4">
    <location>
        <begin position="355"/>
        <end position="370"/>
    </location>
</feature>
<dbReference type="CDD" id="cd05688">
    <property type="entry name" value="S1_RPS1_repeat_ec3"/>
    <property type="match status" value="1"/>
</dbReference>
<proteinExistence type="inferred from homology"/>
<accession>A0ABT0VN45</accession>
<feature type="domain" description="S1 motif" evidence="5">
    <location>
        <begin position="21"/>
        <end position="95"/>
    </location>
</feature>
<organism evidence="6 7">
    <name type="scientific">Periweissella beninensis</name>
    <dbReference type="NCBI Taxonomy" id="504936"/>
    <lineage>
        <taxon>Bacteria</taxon>
        <taxon>Bacillati</taxon>
        <taxon>Bacillota</taxon>
        <taxon>Bacilli</taxon>
        <taxon>Lactobacillales</taxon>
        <taxon>Lactobacillaceae</taxon>
        <taxon>Periweissella</taxon>
    </lineage>
</organism>
<dbReference type="InterPro" id="IPR035104">
    <property type="entry name" value="Ribosomal_protein_S1-like"/>
</dbReference>
<evidence type="ECO:0000259" key="5">
    <source>
        <dbReference type="PROSITE" id="PS50126"/>
    </source>
</evidence>
<dbReference type="RefSeq" id="WP_205144083.1">
    <property type="nucleotide sequence ID" value="NZ_JAFBDN010000019.1"/>
</dbReference>
<dbReference type="SUPFAM" id="SSF50249">
    <property type="entry name" value="Nucleic acid-binding proteins"/>
    <property type="match status" value="4"/>
</dbReference>
<dbReference type="NCBIfam" id="NF005208">
    <property type="entry name" value="PRK06676.1"/>
    <property type="match status" value="1"/>
</dbReference>
<protein>
    <submittedName>
        <fullName evidence="6">30S ribosomal protein S1</fullName>
    </submittedName>
</protein>
<sequence length="402" mass="43519">MNEENNELLAALDAATDIKVGDVVKGEILVFDDQRQAIVGIEGTGVEGVIPAREYSSKPDADMTAELKVGDVLDLVVIRKIGSDKEGGSYLLSKKRLEARLAWDKIEKDHKPGDVLEVPVIQAVRGGLVVDAGVRGFIPASMIENRFVSDLNQYKGQTVRAQIVEIDPADNRLILSRRAVIDAERSEAIEKVFGTLNEGDVVEGKVARMTDFGAFVDLGGVDGLVHVSEISYDRVSKPADVLKAGETVKVKVLGLDKEKQRISLSIKQTQPGPWEKIATEAPEGTVLEGTVKRLTDFGAFVQVAAGVEGLVHISQISHKHVESPAEVLKSGETVKVKVLSVDPAAQRLSLSIKALEERPASEKKEDKQTDNKQASSSEIKNYTADEEEGFTIGDILGDDFSK</sequence>
<reference evidence="6" key="1">
    <citation type="submission" date="2021-04" db="EMBL/GenBank/DDBJ databases">
        <title>Taxonomic assessment of Weissella genus.</title>
        <authorList>
            <person name="Fanelli F."/>
            <person name="Chieffi D."/>
            <person name="Dell'Aquila A."/>
            <person name="Gyu-Sung C."/>
            <person name="Franz C.M.A.P."/>
            <person name="Fusco V."/>
        </authorList>
    </citation>
    <scope>NUCLEOTIDE SEQUENCE</scope>
    <source>
        <strain evidence="6">LMG 25373</strain>
    </source>
</reference>
<evidence type="ECO:0000313" key="6">
    <source>
        <dbReference type="EMBL" id="MCM2437950.1"/>
    </source>
</evidence>
<evidence type="ECO:0000313" key="7">
    <source>
        <dbReference type="Proteomes" id="UP001057481"/>
    </source>
</evidence>
<dbReference type="EMBL" id="JAGMVS010000072">
    <property type="protein sequence ID" value="MCM2437950.1"/>
    <property type="molecule type" value="Genomic_DNA"/>
</dbReference>
<dbReference type="SMART" id="SM00316">
    <property type="entry name" value="S1"/>
    <property type="match status" value="4"/>
</dbReference>
<feature type="domain" description="S1 motif" evidence="5">
    <location>
        <begin position="199"/>
        <end position="267"/>
    </location>
</feature>
<dbReference type="Gene3D" id="2.40.50.140">
    <property type="entry name" value="Nucleic acid-binding proteins"/>
    <property type="match status" value="4"/>
</dbReference>
<keyword evidence="2 6" id="KW-0689">Ribosomal protein</keyword>
<evidence type="ECO:0000256" key="1">
    <source>
        <dbReference type="ARBA" id="ARBA00006767"/>
    </source>
</evidence>
<feature type="domain" description="S1 motif" evidence="5">
    <location>
        <begin position="284"/>
        <end position="353"/>
    </location>
</feature>
<dbReference type="PANTHER" id="PTHR10724">
    <property type="entry name" value="30S RIBOSOMAL PROTEIN S1"/>
    <property type="match status" value="1"/>
</dbReference>
<evidence type="ECO:0000256" key="4">
    <source>
        <dbReference type="SAM" id="MobiDB-lite"/>
    </source>
</evidence>
<comment type="caution">
    <text evidence="6">The sequence shown here is derived from an EMBL/GenBank/DDBJ whole genome shotgun (WGS) entry which is preliminary data.</text>
</comment>
<dbReference type="CDD" id="cd04465">
    <property type="entry name" value="S1_RPS1_repeat_ec2_hs2"/>
    <property type="match status" value="1"/>
</dbReference>
<dbReference type="PANTHER" id="PTHR10724:SF7">
    <property type="entry name" value="SMALL RIBOSOMAL SUBUNIT PROTEIN BS1C"/>
    <property type="match status" value="1"/>
</dbReference>
<dbReference type="CDD" id="cd05692">
    <property type="entry name" value="S1_RPS1_repeat_hs4"/>
    <property type="match status" value="1"/>
</dbReference>
<keyword evidence="7" id="KW-1185">Reference proteome</keyword>